<reference evidence="3" key="1">
    <citation type="submission" date="2022-01" db="EMBL/GenBank/DDBJ databases">
        <title>Nocardioidaceae gen. sp. A5X3R13.</title>
        <authorList>
            <person name="Lopez Marin M.A."/>
            <person name="Uhlik O."/>
        </authorList>
    </citation>
    <scope>NUCLEOTIDE SEQUENCE</scope>
    <source>
        <strain evidence="3">A5X3R13</strain>
    </source>
</reference>
<feature type="compositionally biased region" description="Basic and acidic residues" evidence="1">
    <location>
        <begin position="128"/>
        <end position="142"/>
    </location>
</feature>
<dbReference type="EMBL" id="CP094970">
    <property type="protein sequence ID" value="UYM05365.1"/>
    <property type="molecule type" value="Genomic_DNA"/>
</dbReference>
<name>A0AA46THH6_9ACTN</name>
<dbReference type="KEGG" id="sgrg:L0C25_23125"/>
<keyword evidence="2" id="KW-0472">Membrane</keyword>
<dbReference type="RefSeq" id="WP_271634193.1">
    <property type="nucleotide sequence ID" value="NZ_CP094970.1"/>
</dbReference>
<feature type="transmembrane region" description="Helical" evidence="2">
    <location>
        <begin position="42"/>
        <end position="60"/>
    </location>
</feature>
<dbReference type="Proteomes" id="UP001164390">
    <property type="component" value="Chromosome"/>
</dbReference>
<feature type="transmembrane region" description="Helical" evidence="2">
    <location>
        <begin position="66"/>
        <end position="86"/>
    </location>
</feature>
<keyword evidence="4" id="KW-1185">Reference proteome</keyword>
<gene>
    <name evidence="3" type="ORF">L0C25_23125</name>
</gene>
<keyword evidence="2" id="KW-1133">Transmembrane helix</keyword>
<evidence type="ECO:0000313" key="4">
    <source>
        <dbReference type="Proteomes" id="UP001164390"/>
    </source>
</evidence>
<dbReference type="InterPro" id="IPR021401">
    <property type="entry name" value="DUF3040"/>
</dbReference>
<dbReference type="Pfam" id="PF11239">
    <property type="entry name" value="DUF3040"/>
    <property type="match status" value="1"/>
</dbReference>
<proteinExistence type="predicted"/>
<dbReference type="AlphaFoldDB" id="A0AA46THH6"/>
<protein>
    <submittedName>
        <fullName evidence="3">DUF3040 domain-containing protein</fullName>
    </submittedName>
</protein>
<evidence type="ECO:0000313" key="3">
    <source>
        <dbReference type="EMBL" id="UYM05365.1"/>
    </source>
</evidence>
<feature type="region of interest" description="Disordered" evidence="1">
    <location>
        <begin position="93"/>
        <end position="142"/>
    </location>
</feature>
<evidence type="ECO:0000256" key="1">
    <source>
        <dbReference type="SAM" id="MobiDB-lite"/>
    </source>
</evidence>
<evidence type="ECO:0000256" key="2">
    <source>
        <dbReference type="SAM" id="Phobius"/>
    </source>
</evidence>
<feature type="compositionally biased region" description="Acidic residues" evidence="1">
    <location>
        <begin position="94"/>
        <end position="103"/>
    </location>
</feature>
<keyword evidence="2" id="KW-0812">Transmembrane</keyword>
<organism evidence="3 4">
    <name type="scientific">Solicola gregarius</name>
    <dbReference type="NCBI Taxonomy" id="2908642"/>
    <lineage>
        <taxon>Bacteria</taxon>
        <taxon>Bacillati</taxon>
        <taxon>Actinomycetota</taxon>
        <taxon>Actinomycetes</taxon>
        <taxon>Propionibacteriales</taxon>
        <taxon>Nocardioidaceae</taxon>
        <taxon>Solicola</taxon>
    </lineage>
</organism>
<accession>A0AA46THH6</accession>
<sequence length="142" mass="15815">MPLSEEEQRLLQQMEQALAAEDPSLASTLRGSKMRARNRRQAIASVLGFILGVGILMVGVIATITIVGVVGFLVMLATAYLFMVAWRRGVGSAADDESDEEPDKPESEHHGIRGLRHSRSAGSGSFMERMEERWRRRRDTDM</sequence>